<protein>
    <recommendedName>
        <fullName evidence="5">Glutathione S-transferase</fullName>
        <ecNumber evidence="5">2.5.1.18</ecNumber>
    </recommendedName>
</protein>
<evidence type="ECO:0000256" key="5">
    <source>
        <dbReference type="RuleBase" id="RU369102"/>
    </source>
</evidence>
<dbReference type="InterPro" id="IPR045074">
    <property type="entry name" value="GST_C_Tau"/>
</dbReference>
<dbReference type="CDD" id="cd03185">
    <property type="entry name" value="GST_C_Tau"/>
    <property type="match status" value="1"/>
</dbReference>
<dbReference type="GO" id="GO:0004364">
    <property type="term" value="F:glutathione transferase activity"/>
    <property type="evidence" value="ECO:0007669"/>
    <property type="project" value="UniProtKB-UniRule"/>
</dbReference>
<evidence type="ECO:0000256" key="1">
    <source>
        <dbReference type="ARBA" id="ARBA00022575"/>
    </source>
</evidence>
<evidence type="ECO:0000313" key="7">
    <source>
        <dbReference type="EMBL" id="KAL1569928.1"/>
    </source>
</evidence>
<dbReference type="InterPro" id="IPR036282">
    <property type="entry name" value="Glutathione-S-Trfase_C_sf"/>
</dbReference>
<evidence type="ECO:0000259" key="6">
    <source>
        <dbReference type="PROSITE" id="PS50405"/>
    </source>
</evidence>
<dbReference type="PROSITE" id="PS50405">
    <property type="entry name" value="GST_CTER"/>
    <property type="match status" value="1"/>
</dbReference>
<comment type="function">
    <text evidence="5">Is involved in the conjugation of reduced glutathione to a wide number of exogenous and endogenous hydrophobic electrophiles.</text>
</comment>
<sequence>MGAHGPSILPTDPDNRATARFWAAFVDDKLVSLLGQIWAAEGEKANALVFEKAIEAFVLLEEAFIICSKGKAFFGGDDVGYLDIALGSFIGSIRVIEMMNGTKILDEAKTPHLAGWAERLYSDSLVKDVMLDPHELLEAHKKIQAMSKAASD</sequence>
<dbReference type="EC" id="2.5.1.18" evidence="5"/>
<dbReference type="SUPFAM" id="SSF47616">
    <property type="entry name" value="GST C-terminal domain-like"/>
    <property type="match status" value="1"/>
</dbReference>
<dbReference type="PANTHER" id="PTHR11260">
    <property type="entry name" value="GLUTATHIONE S-TRANSFERASE, GST, SUPERFAMILY, GST DOMAIN CONTAINING"/>
    <property type="match status" value="1"/>
</dbReference>
<keyword evidence="2 5" id="KW-0808">Transferase</keyword>
<dbReference type="InterPro" id="IPR010987">
    <property type="entry name" value="Glutathione-S-Trfase_C-like"/>
</dbReference>
<dbReference type="Proteomes" id="UP001567538">
    <property type="component" value="Unassembled WGS sequence"/>
</dbReference>
<evidence type="ECO:0000256" key="3">
    <source>
        <dbReference type="ARBA" id="ARBA00025743"/>
    </source>
</evidence>
<dbReference type="PANTHER" id="PTHR11260:SF773">
    <property type="entry name" value="GLUTATHIONE S-TRANSFERASE U26"/>
    <property type="match status" value="1"/>
</dbReference>
<dbReference type="AlphaFoldDB" id="A0ABD1IPW6"/>
<evidence type="ECO:0000313" key="8">
    <source>
        <dbReference type="Proteomes" id="UP001567538"/>
    </source>
</evidence>
<dbReference type="FunFam" id="1.20.1050.10:FF:000016">
    <property type="entry name" value="Glutathione S-transferase U9"/>
    <property type="match status" value="1"/>
</dbReference>
<comment type="catalytic activity">
    <reaction evidence="4 5">
        <text>RX + glutathione = an S-substituted glutathione + a halide anion + H(+)</text>
        <dbReference type="Rhea" id="RHEA:16437"/>
        <dbReference type="ChEBI" id="CHEBI:15378"/>
        <dbReference type="ChEBI" id="CHEBI:16042"/>
        <dbReference type="ChEBI" id="CHEBI:17792"/>
        <dbReference type="ChEBI" id="CHEBI:57925"/>
        <dbReference type="ChEBI" id="CHEBI:90779"/>
        <dbReference type="EC" id="2.5.1.18"/>
    </reaction>
</comment>
<comment type="caution">
    <text evidence="7">The sequence shown here is derived from an EMBL/GenBank/DDBJ whole genome shotgun (WGS) entry which is preliminary data.</text>
</comment>
<keyword evidence="8" id="KW-1185">Reference proteome</keyword>
<name>A0ABD1IPW6_SALDI</name>
<feature type="domain" description="GST C-terminal" evidence="6">
    <location>
        <begin position="12"/>
        <end position="149"/>
    </location>
</feature>
<dbReference type="GO" id="GO:0005829">
    <property type="term" value="C:cytosol"/>
    <property type="evidence" value="ECO:0007669"/>
    <property type="project" value="UniProtKB-SubCell"/>
</dbReference>
<keyword evidence="5" id="KW-0963">Cytoplasm</keyword>
<dbReference type="EMBL" id="JBEAFC010000001">
    <property type="protein sequence ID" value="KAL1569928.1"/>
    <property type="molecule type" value="Genomic_DNA"/>
</dbReference>
<comment type="subcellular location">
    <subcellularLocation>
        <location evidence="5">Cytoplasm</location>
        <location evidence="5">Cytosol</location>
    </subcellularLocation>
</comment>
<gene>
    <name evidence="7" type="primary">GSTU6</name>
    <name evidence="7" type="ORF">AAHA92_01341</name>
</gene>
<dbReference type="GO" id="GO:0009407">
    <property type="term" value="P:toxin catabolic process"/>
    <property type="evidence" value="ECO:0007669"/>
    <property type="project" value="UniProtKB-ARBA"/>
</dbReference>
<organism evidence="7 8">
    <name type="scientific">Salvia divinorum</name>
    <name type="common">Maria pastora</name>
    <name type="synonym">Diviner's sage</name>
    <dbReference type="NCBI Taxonomy" id="28513"/>
    <lineage>
        <taxon>Eukaryota</taxon>
        <taxon>Viridiplantae</taxon>
        <taxon>Streptophyta</taxon>
        <taxon>Embryophyta</taxon>
        <taxon>Tracheophyta</taxon>
        <taxon>Spermatophyta</taxon>
        <taxon>Magnoliopsida</taxon>
        <taxon>eudicotyledons</taxon>
        <taxon>Gunneridae</taxon>
        <taxon>Pentapetalae</taxon>
        <taxon>asterids</taxon>
        <taxon>lamiids</taxon>
        <taxon>Lamiales</taxon>
        <taxon>Lamiaceae</taxon>
        <taxon>Nepetoideae</taxon>
        <taxon>Mentheae</taxon>
        <taxon>Salviinae</taxon>
        <taxon>Salvia</taxon>
        <taxon>Salvia subgen. Calosphace</taxon>
    </lineage>
</organism>
<evidence type="ECO:0000256" key="4">
    <source>
        <dbReference type="ARBA" id="ARBA00047960"/>
    </source>
</evidence>
<accession>A0ABD1IPW6</accession>
<dbReference type="Gene3D" id="1.20.1050.10">
    <property type="match status" value="1"/>
</dbReference>
<evidence type="ECO:0000256" key="2">
    <source>
        <dbReference type="ARBA" id="ARBA00022679"/>
    </source>
</evidence>
<dbReference type="InterPro" id="IPR045073">
    <property type="entry name" value="Omega/Tau-like"/>
</dbReference>
<proteinExistence type="inferred from homology"/>
<reference evidence="7 8" key="1">
    <citation type="submission" date="2024-06" db="EMBL/GenBank/DDBJ databases">
        <title>A chromosome level genome sequence of Diviner's sage (Salvia divinorum).</title>
        <authorList>
            <person name="Ford S.A."/>
            <person name="Ro D.-K."/>
            <person name="Ness R.W."/>
            <person name="Phillips M.A."/>
        </authorList>
    </citation>
    <scope>NUCLEOTIDE SEQUENCE [LARGE SCALE GENOMIC DNA]</scope>
    <source>
        <strain evidence="7">SAF-2024a</strain>
        <tissue evidence="7">Leaf</tissue>
    </source>
</reference>
<comment type="similarity">
    <text evidence="3">Belongs to the GST superfamily. Tau family.</text>
</comment>
<keyword evidence="1" id="KW-0216">Detoxification</keyword>